<keyword evidence="1" id="KW-0472">Membrane</keyword>
<accession>A0A6A6WXI1</accession>
<keyword evidence="3" id="KW-1185">Reference proteome</keyword>
<keyword evidence="1" id="KW-0812">Transmembrane</keyword>
<dbReference type="AlphaFoldDB" id="A0A6A6WXI1"/>
<feature type="transmembrane region" description="Helical" evidence="1">
    <location>
        <begin position="23"/>
        <end position="42"/>
    </location>
</feature>
<evidence type="ECO:0000313" key="3">
    <source>
        <dbReference type="Proteomes" id="UP000799757"/>
    </source>
</evidence>
<proteinExistence type="predicted"/>
<evidence type="ECO:0000256" key="1">
    <source>
        <dbReference type="SAM" id="Phobius"/>
    </source>
</evidence>
<protein>
    <submittedName>
        <fullName evidence="2">Uncharacterized protein</fullName>
    </submittedName>
</protein>
<reference evidence="2" key="1">
    <citation type="journal article" date="2020" name="Stud. Mycol.">
        <title>101 Dothideomycetes genomes: a test case for predicting lifestyles and emergence of pathogens.</title>
        <authorList>
            <person name="Haridas S."/>
            <person name="Albert R."/>
            <person name="Binder M."/>
            <person name="Bloem J."/>
            <person name="Labutti K."/>
            <person name="Salamov A."/>
            <person name="Andreopoulos B."/>
            <person name="Baker S."/>
            <person name="Barry K."/>
            <person name="Bills G."/>
            <person name="Bluhm B."/>
            <person name="Cannon C."/>
            <person name="Castanera R."/>
            <person name="Culley D."/>
            <person name="Daum C."/>
            <person name="Ezra D."/>
            <person name="Gonzalez J."/>
            <person name="Henrissat B."/>
            <person name="Kuo A."/>
            <person name="Liang C."/>
            <person name="Lipzen A."/>
            <person name="Lutzoni F."/>
            <person name="Magnuson J."/>
            <person name="Mondo S."/>
            <person name="Nolan M."/>
            <person name="Ohm R."/>
            <person name="Pangilinan J."/>
            <person name="Park H.-J."/>
            <person name="Ramirez L."/>
            <person name="Alfaro M."/>
            <person name="Sun H."/>
            <person name="Tritt A."/>
            <person name="Yoshinaga Y."/>
            <person name="Zwiers L.-H."/>
            <person name="Turgeon B."/>
            <person name="Goodwin S."/>
            <person name="Spatafora J."/>
            <person name="Crous P."/>
            <person name="Grigoriev I."/>
        </authorList>
    </citation>
    <scope>NUCLEOTIDE SEQUENCE</scope>
    <source>
        <strain evidence="2">CBS 109.77</strain>
    </source>
</reference>
<evidence type="ECO:0000313" key="2">
    <source>
        <dbReference type="EMBL" id="KAF2788950.1"/>
    </source>
</evidence>
<sequence length="138" mass="15633">MTTNGTLSIPNDTSHTPAWSKEALFGLLGLLLMAFGIACKRVRWERFRLRIPYAHSRSHGDIEQGTSLSSILSNHCPHECCSRKTGFATCALEETRSETVRYCVSLDRNSMLRDMRYEGYVSVNRRENRGYKCRAAPG</sequence>
<dbReference type="Proteomes" id="UP000799757">
    <property type="component" value="Unassembled WGS sequence"/>
</dbReference>
<keyword evidence="1" id="KW-1133">Transmembrane helix</keyword>
<organism evidence="2 3">
    <name type="scientific">Melanomma pulvis-pyrius CBS 109.77</name>
    <dbReference type="NCBI Taxonomy" id="1314802"/>
    <lineage>
        <taxon>Eukaryota</taxon>
        <taxon>Fungi</taxon>
        <taxon>Dikarya</taxon>
        <taxon>Ascomycota</taxon>
        <taxon>Pezizomycotina</taxon>
        <taxon>Dothideomycetes</taxon>
        <taxon>Pleosporomycetidae</taxon>
        <taxon>Pleosporales</taxon>
        <taxon>Melanommataceae</taxon>
        <taxon>Melanomma</taxon>
    </lineage>
</organism>
<dbReference type="EMBL" id="MU002175">
    <property type="protein sequence ID" value="KAF2788950.1"/>
    <property type="molecule type" value="Genomic_DNA"/>
</dbReference>
<gene>
    <name evidence="2" type="ORF">K505DRAFT_341677</name>
</gene>
<name>A0A6A6WXI1_9PLEO</name>